<organism evidence="7 8">
    <name type="scientific">Occultella glacieicola</name>
    <dbReference type="NCBI Taxonomy" id="2518684"/>
    <lineage>
        <taxon>Bacteria</taxon>
        <taxon>Bacillati</taxon>
        <taxon>Actinomycetota</taxon>
        <taxon>Actinomycetes</taxon>
        <taxon>Micrococcales</taxon>
        <taxon>Ruaniaceae</taxon>
        <taxon>Occultella</taxon>
    </lineage>
</organism>
<dbReference type="InterPro" id="IPR011527">
    <property type="entry name" value="ABC1_TM_dom"/>
</dbReference>
<evidence type="ECO:0000256" key="4">
    <source>
        <dbReference type="ARBA" id="ARBA00023136"/>
    </source>
</evidence>
<evidence type="ECO:0000313" key="7">
    <source>
        <dbReference type="EMBL" id="TDE89708.1"/>
    </source>
</evidence>
<feature type="transmembrane region" description="Helical" evidence="5">
    <location>
        <begin position="154"/>
        <end position="175"/>
    </location>
</feature>
<feature type="non-terminal residue" evidence="7">
    <location>
        <position position="258"/>
    </location>
</feature>
<evidence type="ECO:0000256" key="5">
    <source>
        <dbReference type="SAM" id="Phobius"/>
    </source>
</evidence>
<comment type="caution">
    <text evidence="7">The sequence shown here is derived from an EMBL/GenBank/DDBJ whole genome shotgun (WGS) entry which is preliminary data.</text>
</comment>
<keyword evidence="8" id="KW-1185">Reference proteome</keyword>
<comment type="subcellular location">
    <subcellularLocation>
        <location evidence="1">Cell membrane</location>
        <topology evidence="1">Multi-pass membrane protein</topology>
    </subcellularLocation>
</comment>
<feature type="transmembrane region" description="Helical" evidence="5">
    <location>
        <begin position="181"/>
        <end position="202"/>
    </location>
</feature>
<accession>A0ABY2E044</accession>
<keyword evidence="3 5" id="KW-1133">Transmembrane helix</keyword>
<dbReference type="SUPFAM" id="SSF90123">
    <property type="entry name" value="ABC transporter transmembrane region"/>
    <property type="match status" value="1"/>
</dbReference>
<proteinExistence type="predicted"/>
<keyword evidence="2 5" id="KW-0812">Transmembrane</keyword>
<keyword evidence="4 5" id="KW-0472">Membrane</keyword>
<dbReference type="Gene3D" id="1.20.1560.10">
    <property type="entry name" value="ABC transporter type 1, transmembrane domain"/>
    <property type="match status" value="1"/>
</dbReference>
<dbReference type="PROSITE" id="PS50929">
    <property type="entry name" value="ABC_TM1F"/>
    <property type="match status" value="1"/>
</dbReference>
<gene>
    <name evidence="7" type="ORF">EXU48_20035</name>
</gene>
<sequence>MTAPAGPPHLRAPDRRRGGPELAALRRILPLLHVDRGRAVIAVLCGTLALGSAVGLAAASAWLIARASEMPPVMHLGVAVVAVRALGISRGVFRYLERLSSHEVALRGVVDLRTNVYRILAGGHPEATAGMRRGDVLARVGADVDAVGDVVVRALIPTAVAVVVSAGTVALVAAFSPAAAAILALALLVAGIGAPTLAALAARRSELAGVQARADVAAASMLILDGATELRVSGRLAGAVADLRRAEARVAAAQDAAA</sequence>
<feature type="domain" description="ABC transmembrane type-1" evidence="6">
    <location>
        <begin position="40"/>
        <end position="258"/>
    </location>
</feature>
<protein>
    <submittedName>
        <fullName evidence="7">Thiol reductant ABC exporter subunit CydC</fullName>
    </submittedName>
</protein>
<name>A0ABY2E044_9MICO</name>
<evidence type="ECO:0000259" key="6">
    <source>
        <dbReference type="PROSITE" id="PS50929"/>
    </source>
</evidence>
<evidence type="ECO:0000256" key="2">
    <source>
        <dbReference type="ARBA" id="ARBA00022692"/>
    </source>
</evidence>
<reference evidence="7 8" key="1">
    <citation type="submission" date="2019-03" db="EMBL/GenBank/DDBJ databases">
        <title>Genomic features of bacteria from cold environments.</title>
        <authorList>
            <person name="Shen L."/>
        </authorList>
    </citation>
    <scope>NUCLEOTIDE SEQUENCE [LARGE SCALE GENOMIC DNA]</scope>
    <source>
        <strain evidence="8">T3246-1</strain>
    </source>
</reference>
<feature type="transmembrane region" description="Helical" evidence="5">
    <location>
        <begin position="39"/>
        <end position="64"/>
    </location>
</feature>
<dbReference type="Proteomes" id="UP000504882">
    <property type="component" value="Unassembled WGS sequence"/>
</dbReference>
<evidence type="ECO:0000256" key="3">
    <source>
        <dbReference type="ARBA" id="ARBA00022989"/>
    </source>
</evidence>
<evidence type="ECO:0000256" key="1">
    <source>
        <dbReference type="ARBA" id="ARBA00004651"/>
    </source>
</evidence>
<evidence type="ECO:0000313" key="8">
    <source>
        <dbReference type="Proteomes" id="UP000504882"/>
    </source>
</evidence>
<dbReference type="InterPro" id="IPR036640">
    <property type="entry name" value="ABC1_TM_sf"/>
</dbReference>
<dbReference type="EMBL" id="SMNA01000011">
    <property type="protein sequence ID" value="TDE89708.1"/>
    <property type="molecule type" value="Genomic_DNA"/>
</dbReference>